<proteinExistence type="inferred from homology"/>
<dbReference type="SUPFAM" id="SSF55979">
    <property type="entry name" value="DNA clamp"/>
    <property type="match status" value="2"/>
</dbReference>
<dbReference type="InterPro" id="IPR046938">
    <property type="entry name" value="DNA_clamp_sf"/>
</dbReference>
<keyword evidence="3 8" id="KW-0235">DNA replication</keyword>
<keyword evidence="12" id="KW-1185">Reference proteome</keyword>
<dbReference type="Ensembl" id="ENSACOT00000023095.1">
    <property type="protein sequence ID" value="ENSACOP00000022313.1"/>
    <property type="gene ID" value="ENSACOG00000015214.1"/>
</dbReference>
<feature type="domain" description="Proliferating cell nuclear antigen PCNA N-terminal" evidence="9">
    <location>
        <begin position="40"/>
        <end position="163"/>
    </location>
</feature>
<evidence type="ECO:0000256" key="8">
    <source>
        <dbReference type="RuleBase" id="RU003671"/>
    </source>
</evidence>
<dbReference type="GO" id="GO:0006298">
    <property type="term" value="P:mismatch repair"/>
    <property type="evidence" value="ECO:0007669"/>
    <property type="project" value="TreeGrafter"/>
</dbReference>
<dbReference type="InterPro" id="IPR022659">
    <property type="entry name" value="Pr_cel_nuc_antig_CS"/>
</dbReference>
<evidence type="ECO:0000259" key="9">
    <source>
        <dbReference type="Pfam" id="PF00705"/>
    </source>
</evidence>
<dbReference type="InterPro" id="IPR022648">
    <property type="entry name" value="Pr_cel_nuc_antig_N"/>
</dbReference>
<evidence type="ECO:0000256" key="5">
    <source>
        <dbReference type="ARBA" id="ARBA00023125"/>
    </source>
</evidence>
<evidence type="ECO:0000259" key="10">
    <source>
        <dbReference type="Pfam" id="PF02747"/>
    </source>
</evidence>
<dbReference type="GO" id="GO:0006275">
    <property type="term" value="P:regulation of DNA replication"/>
    <property type="evidence" value="ECO:0007669"/>
    <property type="project" value="InterPro"/>
</dbReference>
<dbReference type="Gene3D" id="3.70.10.10">
    <property type="match status" value="1"/>
</dbReference>
<evidence type="ECO:0000256" key="1">
    <source>
        <dbReference type="ARBA" id="ARBA00004123"/>
    </source>
</evidence>
<dbReference type="HAMAP" id="MF_00317">
    <property type="entry name" value="DNApol_clamp_arch"/>
    <property type="match status" value="1"/>
</dbReference>
<reference evidence="11" key="2">
    <citation type="submission" date="2025-09" db="UniProtKB">
        <authorList>
            <consortium name="Ensembl"/>
        </authorList>
    </citation>
    <scope>IDENTIFICATION</scope>
</reference>
<organism evidence="11 12">
    <name type="scientific">Amazona collaria</name>
    <name type="common">yellow-billed parrot</name>
    <dbReference type="NCBI Taxonomy" id="241587"/>
    <lineage>
        <taxon>Eukaryota</taxon>
        <taxon>Metazoa</taxon>
        <taxon>Chordata</taxon>
        <taxon>Craniata</taxon>
        <taxon>Vertebrata</taxon>
        <taxon>Euteleostomi</taxon>
        <taxon>Archelosauria</taxon>
        <taxon>Archosauria</taxon>
        <taxon>Dinosauria</taxon>
        <taxon>Saurischia</taxon>
        <taxon>Theropoda</taxon>
        <taxon>Coelurosauria</taxon>
        <taxon>Aves</taxon>
        <taxon>Neognathae</taxon>
        <taxon>Neoaves</taxon>
        <taxon>Telluraves</taxon>
        <taxon>Australaves</taxon>
        <taxon>Psittaciformes</taxon>
        <taxon>Psittacidae</taxon>
        <taxon>Amazona</taxon>
    </lineage>
</organism>
<dbReference type="GO" id="GO:0006272">
    <property type="term" value="P:leading strand elongation"/>
    <property type="evidence" value="ECO:0007669"/>
    <property type="project" value="TreeGrafter"/>
</dbReference>
<evidence type="ECO:0000313" key="12">
    <source>
        <dbReference type="Proteomes" id="UP000694522"/>
    </source>
</evidence>
<evidence type="ECO:0000256" key="4">
    <source>
        <dbReference type="ARBA" id="ARBA00022843"/>
    </source>
</evidence>
<dbReference type="PROSITE" id="PS00293">
    <property type="entry name" value="PCNA_2"/>
    <property type="match status" value="1"/>
</dbReference>
<dbReference type="Proteomes" id="UP000694522">
    <property type="component" value="Unplaced"/>
</dbReference>
<keyword evidence="5 8" id="KW-0238">DNA-binding</keyword>
<dbReference type="InterPro" id="IPR000730">
    <property type="entry name" value="Pr_cel_nuc_antig"/>
</dbReference>
<keyword evidence="6 7" id="KW-0539">Nucleus</keyword>
<feature type="domain" description="Proliferating cell nuclear antigen PCNA C-terminal" evidence="10">
    <location>
        <begin position="166"/>
        <end position="293"/>
    </location>
</feature>
<dbReference type="NCBIfam" id="TIGR00590">
    <property type="entry name" value="pcna"/>
    <property type="match status" value="1"/>
</dbReference>
<dbReference type="PRINTS" id="PR00339">
    <property type="entry name" value="PCNACYCLIN"/>
</dbReference>
<comment type="similarity">
    <text evidence="2 8">Belongs to the PCNA family.</text>
</comment>
<dbReference type="PANTHER" id="PTHR11352:SF0">
    <property type="entry name" value="PROLIFERATING CELL NUCLEAR ANTIGEN"/>
    <property type="match status" value="1"/>
</dbReference>
<keyword evidence="4" id="KW-0832">Ubl conjugation</keyword>
<protein>
    <recommendedName>
        <fullName evidence="7">DNA sliding clamp PCNA</fullName>
    </recommendedName>
</protein>
<dbReference type="PROSITE" id="PS01251">
    <property type="entry name" value="PCNA_1"/>
    <property type="match status" value="1"/>
</dbReference>
<dbReference type="GO" id="GO:0043626">
    <property type="term" value="C:PCNA complex"/>
    <property type="evidence" value="ECO:0007669"/>
    <property type="project" value="TreeGrafter"/>
</dbReference>
<evidence type="ECO:0000256" key="7">
    <source>
        <dbReference type="RuleBase" id="RU000641"/>
    </source>
</evidence>
<dbReference type="PANTHER" id="PTHR11352">
    <property type="entry name" value="PROLIFERATING CELL NUCLEAR ANTIGEN"/>
    <property type="match status" value="1"/>
</dbReference>
<evidence type="ECO:0000256" key="2">
    <source>
        <dbReference type="ARBA" id="ARBA00010462"/>
    </source>
</evidence>
<dbReference type="Pfam" id="PF00705">
    <property type="entry name" value="PCNA_N"/>
    <property type="match status" value="1"/>
</dbReference>
<dbReference type="GO" id="GO:0019985">
    <property type="term" value="P:translesion synthesis"/>
    <property type="evidence" value="ECO:0007669"/>
    <property type="project" value="TreeGrafter"/>
</dbReference>
<dbReference type="InterPro" id="IPR022649">
    <property type="entry name" value="Pr_cel_nuc_antig_C"/>
</dbReference>
<sequence>MGNGRPLAIGCCGGGRGGRYKTGRLAGGGGFSGGAAAGTMFEARLVQGSVLKRVLEALKDLITEACWDLGSGGISLQSMDSSHVSLVQLTLRSEGFDTYRCDRNIAMGVNLNSMSKILKCAGNEDIITLRAEDNADTLALVFEAPNQEKVSDYEMKLMDLDVEQLGIPEQEYSCVVKMPSAEFARICRDLSHIGDAVVISCAKDGVKFSANGELGNGNIKLSQTSNVDKEEEAVTIEMNEPVQLTFALRYLNFFTKATPLSPTVTLSMSADVPLVVEYKIADMGHLKYYLAPKIEDQQEGS</sequence>
<evidence type="ECO:0000313" key="11">
    <source>
        <dbReference type="Ensembl" id="ENSACOP00000022313.1"/>
    </source>
</evidence>
<reference evidence="11" key="1">
    <citation type="submission" date="2025-08" db="UniProtKB">
        <authorList>
            <consortium name="Ensembl"/>
        </authorList>
    </citation>
    <scope>IDENTIFICATION</scope>
</reference>
<evidence type="ECO:0000256" key="3">
    <source>
        <dbReference type="ARBA" id="ARBA00022705"/>
    </source>
</evidence>
<dbReference type="GO" id="GO:0030337">
    <property type="term" value="F:DNA polymerase processivity factor activity"/>
    <property type="evidence" value="ECO:0007669"/>
    <property type="project" value="InterPro"/>
</dbReference>
<evidence type="ECO:0000256" key="6">
    <source>
        <dbReference type="ARBA" id="ARBA00023242"/>
    </source>
</evidence>
<dbReference type="CDD" id="cd00577">
    <property type="entry name" value="PCNA"/>
    <property type="match status" value="1"/>
</dbReference>
<dbReference type="AlphaFoldDB" id="A0A8B9GCJ0"/>
<name>A0A8B9GCJ0_9PSIT</name>
<accession>A0A8B9GCJ0</accession>
<comment type="function">
    <text evidence="7">This protein is an auxiliary protein of DNA polymerase delta and is involved in the control of eukaryotic DNA replication by increasing the polymerase's processivity during elongation of the leading strand.</text>
</comment>
<dbReference type="GO" id="GO:0003677">
    <property type="term" value="F:DNA binding"/>
    <property type="evidence" value="ECO:0007669"/>
    <property type="project" value="UniProtKB-KW"/>
</dbReference>
<dbReference type="Pfam" id="PF02747">
    <property type="entry name" value="PCNA_C"/>
    <property type="match status" value="1"/>
</dbReference>
<dbReference type="FunFam" id="3.70.10.10:FF:000001">
    <property type="entry name" value="Proliferating cell nuclear antigen"/>
    <property type="match status" value="1"/>
</dbReference>
<comment type="subcellular location">
    <subcellularLocation>
        <location evidence="1 7">Nucleus</location>
    </subcellularLocation>
</comment>